<evidence type="ECO:0000313" key="2">
    <source>
        <dbReference type="EMBL" id="SKA49993.1"/>
    </source>
</evidence>
<evidence type="ECO:0000313" key="3">
    <source>
        <dbReference type="Proteomes" id="UP000190162"/>
    </source>
</evidence>
<feature type="transmembrane region" description="Helical" evidence="1">
    <location>
        <begin position="81"/>
        <end position="101"/>
    </location>
</feature>
<feature type="transmembrane region" description="Helical" evidence="1">
    <location>
        <begin position="24"/>
        <end position="51"/>
    </location>
</feature>
<gene>
    <name evidence="2" type="ORF">SAMN02745132_01290</name>
</gene>
<evidence type="ECO:0000256" key="1">
    <source>
        <dbReference type="SAM" id="Phobius"/>
    </source>
</evidence>
<dbReference type="EMBL" id="FUXU01000010">
    <property type="protein sequence ID" value="SKA49993.1"/>
    <property type="molecule type" value="Genomic_DNA"/>
</dbReference>
<protein>
    <submittedName>
        <fullName evidence="2">Uncharacterized protein</fullName>
    </submittedName>
</protein>
<organism evidence="2 3">
    <name type="scientific">Enterovibrio nigricans DSM 22720</name>
    <dbReference type="NCBI Taxonomy" id="1121868"/>
    <lineage>
        <taxon>Bacteria</taxon>
        <taxon>Pseudomonadati</taxon>
        <taxon>Pseudomonadota</taxon>
        <taxon>Gammaproteobacteria</taxon>
        <taxon>Vibrionales</taxon>
        <taxon>Vibrionaceae</taxon>
        <taxon>Enterovibrio</taxon>
    </lineage>
</organism>
<sequence>MVNNFIKKMTPIVTKHQGKTKNRIILILSLSFIIYVFSRNIVFSIAMSILFESIFVDAFTDRLCPPAFYFKSHTDNNKNQVMLFLSVNGGVMLLVFFIALLD</sequence>
<keyword evidence="1" id="KW-0812">Transmembrane</keyword>
<dbReference type="Proteomes" id="UP000190162">
    <property type="component" value="Unassembled WGS sequence"/>
</dbReference>
<name>A0A1T4UBB5_9GAMM</name>
<keyword evidence="3" id="KW-1185">Reference proteome</keyword>
<accession>A0A1T4UBB5</accession>
<proteinExistence type="predicted"/>
<reference evidence="3" key="1">
    <citation type="submission" date="2017-02" db="EMBL/GenBank/DDBJ databases">
        <authorList>
            <person name="Varghese N."/>
            <person name="Submissions S."/>
        </authorList>
    </citation>
    <scope>NUCLEOTIDE SEQUENCE [LARGE SCALE GENOMIC DNA]</scope>
    <source>
        <strain evidence="3">DSM 22720</strain>
    </source>
</reference>
<dbReference type="AlphaFoldDB" id="A0A1T4UBB5"/>
<keyword evidence="1" id="KW-1133">Transmembrane helix</keyword>
<keyword evidence="1" id="KW-0472">Membrane</keyword>